<dbReference type="Pfam" id="PF10189">
    <property type="entry name" value="Ints3_N"/>
    <property type="match status" value="1"/>
</dbReference>
<organism evidence="3 4">
    <name type="scientific">Panagrolaimus davidi</name>
    <dbReference type="NCBI Taxonomy" id="227884"/>
    <lineage>
        <taxon>Eukaryota</taxon>
        <taxon>Metazoa</taxon>
        <taxon>Ecdysozoa</taxon>
        <taxon>Nematoda</taxon>
        <taxon>Chromadorea</taxon>
        <taxon>Rhabditida</taxon>
        <taxon>Tylenchina</taxon>
        <taxon>Panagrolaimomorpha</taxon>
        <taxon>Panagrolaimoidea</taxon>
        <taxon>Panagrolaimidae</taxon>
        <taxon>Panagrolaimus</taxon>
    </lineage>
</organism>
<accession>A0A914QLL4</accession>
<dbReference type="InterPro" id="IPR019333">
    <property type="entry name" value="INTS3_N"/>
</dbReference>
<dbReference type="GO" id="GO:0005096">
    <property type="term" value="F:GTPase activator activity"/>
    <property type="evidence" value="ECO:0007669"/>
    <property type="project" value="TreeGrafter"/>
</dbReference>
<dbReference type="GO" id="GO:0005737">
    <property type="term" value="C:cytoplasm"/>
    <property type="evidence" value="ECO:0007669"/>
    <property type="project" value="TreeGrafter"/>
</dbReference>
<feature type="domain" description="OTU" evidence="2">
    <location>
        <begin position="795"/>
        <end position="913"/>
    </location>
</feature>
<dbReference type="CDD" id="cd00835">
    <property type="entry name" value="RanBD_family"/>
    <property type="match status" value="1"/>
</dbReference>
<evidence type="ECO:0000313" key="3">
    <source>
        <dbReference type="Proteomes" id="UP000887578"/>
    </source>
</evidence>
<dbReference type="PROSITE" id="PS50802">
    <property type="entry name" value="OTU"/>
    <property type="match status" value="1"/>
</dbReference>
<name>A0A914QLL4_9BILA</name>
<dbReference type="SUPFAM" id="SSF50729">
    <property type="entry name" value="PH domain-like"/>
    <property type="match status" value="1"/>
</dbReference>
<keyword evidence="3" id="KW-1185">Reference proteome</keyword>
<dbReference type="SMART" id="SM00160">
    <property type="entry name" value="RanBD"/>
    <property type="match status" value="1"/>
</dbReference>
<dbReference type="PANTHER" id="PTHR23138:SF179">
    <property type="entry name" value="NUCLEAR PORE COMPLEX PROTEIN"/>
    <property type="match status" value="1"/>
</dbReference>
<sequence>MIKCSAEYSKYIPPSEFEVKMEGGLTTLEGILSKNSEVQSQTTIINMASKNDQQLDMVMSGLIYGCLTSKNLEQFTKFSKLLQQTASLNPTITLTPINYMIIEKFWTTSDVIQQNMIQLLAEMTKWRITKIEIALGNAMRQFMDFGSMASRYQLLLGYLRILKNNSEFLFKSNESGLLIASTITACVHYLSEIKQCPSFFVNDSKRILIQVTEMIMTIYFDQFQAVFGRNVILVITSLSRFPEIAAIWKKFVLSPTNMGVLDLIRRPPEQWLESNVLPITTTRKLEFLHQNSSESTQPHFLEFLKNMIGNDGSMKALCLRAFLNPCHATDFQTMDVRAMNIANLLSTCNSQNESYNFVEFQTCKMAFFFDWLGYDTLPLNSNLPLPIVTSWKALYQICTTNGPLLCSLYEFLILLVQTLYPPLAPIFVKSVTRIFQCLSINFPVASLLDSTKLEKPLRELFKETFPELIVFFRKPNIPEFIPVIVPSLIEKAARNISVMSIVDPTEAAETTTQEQIPEQLKPNKQIEAPVVTSNYDNDEDSEKILFKNRCKLYILNSDTKETEERGVGDIKVLFNPENKSYRAVMRREQVHTICANFHITKGMNIADKTGTKGSFSCTDFSENSQEGTPTVFFIRFLNEKVYEEFKKLFNDIAKGNREYSTTAEPFYHISVKKEKTTEESENPKVHPNLSANSEDDSVEILDEIKNPVKPKINVVQRTGQIHQMQIEGLNGTTFKAKIYDYIMPTSTQTTQCNIFIPPNLDQLQQILIKFDLNPEFAFDSPLISSVPVDPQGKSMVTMNTVGDGNCAFRALSRLFTGVERFHWQIRLKIYEYISQHGHLIYGIRSANIAYENNLKFQRLSKMKPRPVNQDLYAGNDDFFALADMLDANVYTYTPTPQRSFPNISPHFKNNAKIKGAPTLFLIIHQNYYPNMPIYQIPMLQQQYFPGHQQLHQQPPPQQMQQQFNQSFPIFQNPNQRFNYPF</sequence>
<proteinExistence type="predicted"/>
<dbReference type="WBParaSite" id="PDA_v2.g4563.t1">
    <property type="protein sequence ID" value="PDA_v2.g4563.t1"/>
    <property type="gene ID" value="PDA_v2.g4563"/>
</dbReference>
<dbReference type="Pfam" id="PF00638">
    <property type="entry name" value="Ran_BP1"/>
    <property type="match status" value="1"/>
</dbReference>
<dbReference type="AlphaFoldDB" id="A0A914QLL4"/>
<dbReference type="PROSITE" id="PS50196">
    <property type="entry name" value="RANBD1"/>
    <property type="match status" value="1"/>
</dbReference>
<evidence type="ECO:0000313" key="4">
    <source>
        <dbReference type="WBParaSite" id="PDA_v2.g4563.t1"/>
    </source>
</evidence>
<dbReference type="InterPro" id="IPR011993">
    <property type="entry name" value="PH-like_dom_sf"/>
</dbReference>
<dbReference type="InterPro" id="IPR003323">
    <property type="entry name" value="OTU_dom"/>
</dbReference>
<protein>
    <submittedName>
        <fullName evidence="4">OTU domain-containing protein</fullName>
    </submittedName>
</protein>
<dbReference type="InterPro" id="IPR045255">
    <property type="entry name" value="RanBP1-like"/>
</dbReference>
<dbReference type="InterPro" id="IPR000156">
    <property type="entry name" value="Ran_bind_dom"/>
</dbReference>
<dbReference type="Gene3D" id="2.30.29.30">
    <property type="entry name" value="Pleckstrin-homology domain (PH domain)/Phosphotyrosine-binding domain (PTB)"/>
    <property type="match status" value="1"/>
</dbReference>
<dbReference type="GO" id="GO:0005643">
    <property type="term" value="C:nuclear pore"/>
    <property type="evidence" value="ECO:0007669"/>
    <property type="project" value="TreeGrafter"/>
</dbReference>
<reference evidence="4" key="1">
    <citation type="submission" date="2022-11" db="UniProtKB">
        <authorList>
            <consortium name="WormBaseParasite"/>
        </authorList>
    </citation>
    <scope>IDENTIFICATION</scope>
</reference>
<feature type="domain" description="RanBD1" evidence="1">
    <location>
        <begin position="519"/>
        <end position="658"/>
    </location>
</feature>
<evidence type="ECO:0000259" key="1">
    <source>
        <dbReference type="PROSITE" id="PS50196"/>
    </source>
</evidence>
<dbReference type="Gene3D" id="3.90.70.80">
    <property type="match status" value="1"/>
</dbReference>
<dbReference type="PANTHER" id="PTHR23138">
    <property type="entry name" value="RAN BINDING PROTEIN"/>
    <property type="match status" value="1"/>
</dbReference>
<dbReference type="Proteomes" id="UP000887578">
    <property type="component" value="Unplaced"/>
</dbReference>
<evidence type="ECO:0000259" key="2">
    <source>
        <dbReference type="PROSITE" id="PS50802"/>
    </source>
</evidence>